<dbReference type="OrthoDB" id="9805821at2"/>
<organism evidence="8 9">
    <name type="scientific">Desulfosporosinus fructosivorans</name>
    <dbReference type="NCBI Taxonomy" id="2018669"/>
    <lineage>
        <taxon>Bacteria</taxon>
        <taxon>Bacillati</taxon>
        <taxon>Bacillota</taxon>
        <taxon>Clostridia</taxon>
        <taxon>Eubacteriales</taxon>
        <taxon>Desulfitobacteriaceae</taxon>
        <taxon>Desulfosporosinus</taxon>
    </lineage>
</organism>
<sequence length="420" mass="45817">MRRRNLLLIIGVVLVALGYIATLNIGNENNSQSLGTTGPNKPIGNDTDNNIPDPIQTQIKAMSLEEKVGQLVMVGVNGYENDANSRQLIKKYQVSGFVLLKQNVKNANQMLALINSLKETNSVNKIPLFLAIDEEGGRVSRIPDELMKIPASRRIGDLHNSGLSYQLGSIIGEELRSFGLNMNFAPVLDVNSNPKNQVIGDRAFGDEPSVVRDLGVQTMKGLQSQNIISVVKHFPGHGDTSVDSHLGLPTVNHDIARLKSLEFVPFAAAIDNNVDAIMMAHILLPKIDTDNPASFSLKIISEILRRDLNFAGVVITDDITMGAIVNNYNIGEVAVKSIKAGSDIVLICHDYLKEEAVIKAIQKAAESGEISMDRIEQSVYRVLSLKLKYALSDGVVSSVDLQPINNKIKALYRDFPSLKG</sequence>
<evidence type="ECO:0000256" key="5">
    <source>
        <dbReference type="ARBA" id="ARBA00023295"/>
    </source>
</evidence>
<dbReference type="EMBL" id="SPQQ01000002">
    <property type="protein sequence ID" value="TGE39131.1"/>
    <property type="molecule type" value="Genomic_DNA"/>
</dbReference>
<keyword evidence="9" id="KW-1185">Reference proteome</keyword>
<feature type="compositionally biased region" description="Polar residues" evidence="6">
    <location>
        <begin position="30"/>
        <end position="39"/>
    </location>
</feature>
<accession>A0A4Z0R7H3</accession>
<feature type="region of interest" description="Disordered" evidence="6">
    <location>
        <begin position="30"/>
        <end position="50"/>
    </location>
</feature>
<keyword evidence="4 8" id="KW-0378">Hydrolase</keyword>
<comment type="similarity">
    <text evidence="2">Belongs to the glycosyl hydrolase 3 family.</text>
</comment>
<dbReference type="InterPro" id="IPR050226">
    <property type="entry name" value="NagZ_Beta-hexosaminidase"/>
</dbReference>
<keyword evidence="5 8" id="KW-0326">Glycosidase</keyword>
<evidence type="ECO:0000256" key="1">
    <source>
        <dbReference type="ARBA" id="ARBA00001231"/>
    </source>
</evidence>
<evidence type="ECO:0000313" key="9">
    <source>
        <dbReference type="Proteomes" id="UP000298460"/>
    </source>
</evidence>
<feature type="domain" description="Glycoside hydrolase family 3 N-terminal" evidence="7">
    <location>
        <begin position="64"/>
        <end position="385"/>
    </location>
</feature>
<dbReference type="Proteomes" id="UP000298460">
    <property type="component" value="Unassembled WGS sequence"/>
</dbReference>
<gene>
    <name evidence="8" type="primary">nagZ</name>
    <name evidence="8" type="ORF">E4K67_06615</name>
</gene>
<evidence type="ECO:0000259" key="7">
    <source>
        <dbReference type="Pfam" id="PF00933"/>
    </source>
</evidence>
<evidence type="ECO:0000256" key="6">
    <source>
        <dbReference type="SAM" id="MobiDB-lite"/>
    </source>
</evidence>
<evidence type="ECO:0000313" key="8">
    <source>
        <dbReference type="EMBL" id="TGE39131.1"/>
    </source>
</evidence>
<dbReference type="PANTHER" id="PTHR30480">
    <property type="entry name" value="BETA-HEXOSAMINIDASE-RELATED"/>
    <property type="match status" value="1"/>
</dbReference>
<dbReference type="AlphaFoldDB" id="A0A4Z0R7H3"/>
<dbReference type="SUPFAM" id="SSF51445">
    <property type="entry name" value="(Trans)glycosidases"/>
    <property type="match status" value="1"/>
</dbReference>
<dbReference type="GO" id="GO:0009254">
    <property type="term" value="P:peptidoglycan turnover"/>
    <property type="evidence" value="ECO:0007669"/>
    <property type="project" value="TreeGrafter"/>
</dbReference>
<dbReference type="InterPro" id="IPR036962">
    <property type="entry name" value="Glyco_hydro_3_N_sf"/>
</dbReference>
<reference evidence="8 9" key="1">
    <citation type="submission" date="2019-03" db="EMBL/GenBank/DDBJ databases">
        <title>Draft Genome Sequence of Desulfosporosinus fructosivorans Strain 63.6F, Isolated from Marine Sediment in the Baltic Sea.</title>
        <authorList>
            <person name="Hausmann B."/>
            <person name="Vandieken V."/>
            <person name="Pjevac P."/>
            <person name="Schreck K."/>
            <person name="Herbold C.W."/>
            <person name="Loy A."/>
        </authorList>
    </citation>
    <scope>NUCLEOTIDE SEQUENCE [LARGE SCALE GENOMIC DNA]</scope>
    <source>
        <strain evidence="8 9">63.6F</strain>
    </source>
</reference>
<dbReference type="PANTHER" id="PTHR30480:SF13">
    <property type="entry name" value="BETA-HEXOSAMINIDASE"/>
    <property type="match status" value="1"/>
</dbReference>
<protein>
    <recommendedName>
        <fullName evidence="3">beta-N-acetylhexosaminidase</fullName>
        <ecNumber evidence="3">3.2.1.52</ecNumber>
    </recommendedName>
</protein>
<dbReference type="EC" id="3.2.1.52" evidence="3"/>
<evidence type="ECO:0000256" key="2">
    <source>
        <dbReference type="ARBA" id="ARBA00005336"/>
    </source>
</evidence>
<dbReference type="RefSeq" id="WP_135545624.1">
    <property type="nucleotide sequence ID" value="NZ_SPQQ01000002.1"/>
</dbReference>
<dbReference type="Pfam" id="PF00933">
    <property type="entry name" value="Glyco_hydro_3"/>
    <property type="match status" value="1"/>
</dbReference>
<dbReference type="InterPro" id="IPR001764">
    <property type="entry name" value="Glyco_hydro_3_N"/>
</dbReference>
<dbReference type="NCBIfam" id="NF003740">
    <property type="entry name" value="PRK05337.1"/>
    <property type="match status" value="1"/>
</dbReference>
<evidence type="ECO:0000256" key="3">
    <source>
        <dbReference type="ARBA" id="ARBA00012663"/>
    </source>
</evidence>
<proteinExistence type="inferred from homology"/>
<name>A0A4Z0R7H3_9FIRM</name>
<dbReference type="GO" id="GO:0004563">
    <property type="term" value="F:beta-N-acetylhexosaminidase activity"/>
    <property type="evidence" value="ECO:0007669"/>
    <property type="project" value="UniProtKB-EC"/>
</dbReference>
<dbReference type="Gene3D" id="3.20.20.300">
    <property type="entry name" value="Glycoside hydrolase, family 3, N-terminal domain"/>
    <property type="match status" value="1"/>
</dbReference>
<dbReference type="InterPro" id="IPR019800">
    <property type="entry name" value="Glyco_hydro_3_AS"/>
</dbReference>
<dbReference type="InterPro" id="IPR017853">
    <property type="entry name" value="GH"/>
</dbReference>
<evidence type="ECO:0000256" key="4">
    <source>
        <dbReference type="ARBA" id="ARBA00022801"/>
    </source>
</evidence>
<comment type="catalytic activity">
    <reaction evidence="1">
        <text>Hydrolysis of terminal non-reducing N-acetyl-D-hexosamine residues in N-acetyl-beta-D-hexosaminides.</text>
        <dbReference type="EC" id="3.2.1.52"/>
    </reaction>
</comment>
<dbReference type="GO" id="GO:0005975">
    <property type="term" value="P:carbohydrate metabolic process"/>
    <property type="evidence" value="ECO:0007669"/>
    <property type="project" value="InterPro"/>
</dbReference>
<dbReference type="PROSITE" id="PS00775">
    <property type="entry name" value="GLYCOSYL_HYDROL_F3"/>
    <property type="match status" value="1"/>
</dbReference>
<comment type="caution">
    <text evidence="8">The sequence shown here is derived from an EMBL/GenBank/DDBJ whole genome shotgun (WGS) entry which is preliminary data.</text>
</comment>